<dbReference type="EMBL" id="CP007590">
    <property type="protein sequence ID" value="AMW25784.1"/>
    <property type="molecule type" value="Genomic_DNA"/>
</dbReference>
<accession>A0A8D4A1S6</accession>
<gene>
    <name evidence="2" type="ORF">BC94_0512</name>
</gene>
<organism evidence="2 3">
    <name type="scientific">Mycoplasmopsis bovis</name>
    <name type="common">Mycoplasma bovis</name>
    <dbReference type="NCBI Taxonomy" id="28903"/>
    <lineage>
        <taxon>Bacteria</taxon>
        <taxon>Bacillati</taxon>
        <taxon>Mycoplasmatota</taxon>
        <taxon>Mycoplasmoidales</taxon>
        <taxon>Metamycoplasmataceae</taxon>
        <taxon>Mycoplasmopsis</taxon>
    </lineage>
</organism>
<dbReference type="GO" id="GO:0000287">
    <property type="term" value="F:magnesium ion binding"/>
    <property type="evidence" value="ECO:0007669"/>
    <property type="project" value="TreeGrafter"/>
</dbReference>
<protein>
    <recommendedName>
        <fullName evidence="4">HAD-IIB family hydrolase</fullName>
    </recommendedName>
</protein>
<dbReference type="InterPro" id="IPR023214">
    <property type="entry name" value="HAD_sf"/>
</dbReference>
<sequence>MVLLHYKINKQLHKYFLYNWIMNIENNKTYFIDLDGTLFDKKVGDRISHKNLSAMLLVKNFANIVLSTGRSYSDKHVMHTMHRLGITDAICSSGAEIYIDNVRKYAFFIDNEILPMIVDFARNNKLMLVIFDQNGESIYLQRSIERFLINFFASSKFHIISTFKKLNITNHINITKIALVVKNKFTVNRVLAKLDALFGQYCNFHLASANYVIEVTSIKTNKGLATSLYMQDKQMDPEDAVHIGDSDSDFTTRPFVGHLVAMKNGTSKLKSAADEIAPKSKNGGIWKYFINKGKNKKDN</sequence>
<dbReference type="SUPFAM" id="SSF56784">
    <property type="entry name" value="HAD-like"/>
    <property type="match status" value="1"/>
</dbReference>
<evidence type="ECO:0000256" key="1">
    <source>
        <dbReference type="ARBA" id="ARBA00001946"/>
    </source>
</evidence>
<dbReference type="Pfam" id="PF08282">
    <property type="entry name" value="Hydrolase_3"/>
    <property type="match status" value="1"/>
</dbReference>
<dbReference type="PANTHER" id="PTHR10000">
    <property type="entry name" value="PHOSPHOSERINE PHOSPHATASE"/>
    <property type="match status" value="1"/>
</dbReference>
<reference evidence="2 3" key="1">
    <citation type="submission" date="2014-04" db="EMBL/GenBank/DDBJ databases">
        <title>Complete genome sequence of Mycoplasma bovis attenuated strain P150.</title>
        <authorList>
            <person name="Qi J."/>
            <person name="Guo A."/>
        </authorList>
    </citation>
    <scope>NUCLEOTIDE SEQUENCE [LARGE SCALE GENOMIC DNA]</scope>
    <source>
        <strain evidence="2 3">HB0801-P150</strain>
    </source>
</reference>
<dbReference type="Proteomes" id="UP000076372">
    <property type="component" value="Chromosome"/>
</dbReference>
<dbReference type="GO" id="GO:0016791">
    <property type="term" value="F:phosphatase activity"/>
    <property type="evidence" value="ECO:0007669"/>
    <property type="project" value="TreeGrafter"/>
</dbReference>
<dbReference type="Gene3D" id="3.30.1240.10">
    <property type="match status" value="1"/>
</dbReference>
<proteinExistence type="predicted"/>
<dbReference type="PANTHER" id="PTHR10000:SF8">
    <property type="entry name" value="HAD SUPERFAMILY HYDROLASE-LIKE, TYPE 3"/>
    <property type="match status" value="1"/>
</dbReference>
<evidence type="ECO:0000313" key="3">
    <source>
        <dbReference type="Proteomes" id="UP000076372"/>
    </source>
</evidence>
<dbReference type="Gene3D" id="3.40.50.1000">
    <property type="entry name" value="HAD superfamily/HAD-like"/>
    <property type="match status" value="1"/>
</dbReference>
<evidence type="ECO:0000313" key="2">
    <source>
        <dbReference type="EMBL" id="AMW25784.1"/>
    </source>
</evidence>
<dbReference type="AlphaFoldDB" id="A0A8D4A1S6"/>
<name>A0A8D4A1S6_MYCBV</name>
<dbReference type="GO" id="GO:0005829">
    <property type="term" value="C:cytosol"/>
    <property type="evidence" value="ECO:0007669"/>
    <property type="project" value="TreeGrafter"/>
</dbReference>
<comment type="cofactor">
    <cofactor evidence="1">
        <name>Mg(2+)</name>
        <dbReference type="ChEBI" id="CHEBI:18420"/>
    </cofactor>
</comment>
<evidence type="ECO:0008006" key="4">
    <source>
        <dbReference type="Google" id="ProtNLM"/>
    </source>
</evidence>
<dbReference type="InterPro" id="IPR036412">
    <property type="entry name" value="HAD-like_sf"/>
</dbReference>